<reference evidence="3" key="1">
    <citation type="journal article" date="2019" name="Int. J. Syst. Evol. Microbiol.">
        <title>The Global Catalogue of Microorganisms (GCM) 10K type strain sequencing project: providing services to taxonomists for standard genome sequencing and annotation.</title>
        <authorList>
            <consortium name="The Broad Institute Genomics Platform"/>
            <consortium name="The Broad Institute Genome Sequencing Center for Infectious Disease"/>
            <person name="Wu L."/>
            <person name="Ma J."/>
        </authorList>
    </citation>
    <scope>NUCLEOTIDE SEQUENCE [LARGE SCALE GENOMIC DNA]</scope>
    <source>
        <strain evidence="3">JCM 17498</strain>
    </source>
</reference>
<dbReference type="Pfam" id="PF07238">
    <property type="entry name" value="PilZ"/>
    <property type="match status" value="1"/>
</dbReference>
<dbReference type="EMBL" id="BAABBF010000005">
    <property type="protein sequence ID" value="GAA3715136.1"/>
    <property type="molecule type" value="Genomic_DNA"/>
</dbReference>
<dbReference type="SUPFAM" id="SSF141371">
    <property type="entry name" value="PilZ domain-like"/>
    <property type="match status" value="1"/>
</dbReference>
<gene>
    <name evidence="2" type="ORF">GCM10022268_24740</name>
</gene>
<evidence type="ECO:0000259" key="1">
    <source>
        <dbReference type="Pfam" id="PF07238"/>
    </source>
</evidence>
<name>A0ABP7ECG6_9SPHN</name>
<feature type="domain" description="PilZ" evidence="1">
    <location>
        <begin position="11"/>
        <end position="96"/>
    </location>
</feature>
<organism evidence="2 3">
    <name type="scientific">Sphingomonas cynarae</name>
    <dbReference type="NCBI Taxonomy" id="930197"/>
    <lineage>
        <taxon>Bacteria</taxon>
        <taxon>Pseudomonadati</taxon>
        <taxon>Pseudomonadota</taxon>
        <taxon>Alphaproteobacteria</taxon>
        <taxon>Sphingomonadales</taxon>
        <taxon>Sphingomonadaceae</taxon>
        <taxon>Sphingomonas</taxon>
    </lineage>
</organism>
<dbReference type="Proteomes" id="UP001500523">
    <property type="component" value="Unassembled WGS sequence"/>
</dbReference>
<accession>A0ABP7ECG6</accession>
<dbReference type="InterPro" id="IPR009875">
    <property type="entry name" value="PilZ_domain"/>
</dbReference>
<protein>
    <recommendedName>
        <fullName evidence="1">PilZ domain-containing protein</fullName>
    </recommendedName>
</protein>
<evidence type="ECO:0000313" key="3">
    <source>
        <dbReference type="Proteomes" id="UP001500523"/>
    </source>
</evidence>
<dbReference type="RefSeq" id="WP_344693711.1">
    <property type="nucleotide sequence ID" value="NZ_BAABBF010000005.1"/>
</dbReference>
<comment type="caution">
    <text evidence="2">The sequence shown here is derived from an EMBL/GenBank/DDBJ whole genome shotgun (WGS) entry which is preliminary data.</text>
</comment>
<sequence>MGLAQRLPDDDRREPRQPVLHRTRAAQANGAEMPVVVVNISPRGFMARSEAPHEAGDLLAIHMPLIGALEAEVRWSLGGRIGCRLLRPIDPADYVLMLQIMMRGMTAPSA</sequence>
<evidence type="ECO:0000313" key="2">
    <source>
        <dbReference type="EMBL" id="GAA3715136.1"/>
    </source>
</evidence>
<proteinExistence type="predicted"/>
<keyword evidence="3" id="KW-1185">Reference proteome</keyword>